<dbReference type="PANTHER" id="PTHR22774:SF11">
    <property type="entry name" value="CHOREIN N-TERMINAL DOMAIN-CONTAINING PROTEIN"/>
    <property type="match status" value="1"/>
</dbReference>
<dbReference type="WBParaSite" id="DME_0000383101-mRNA-1">
    <property type="protein sequence ID" value="DME_0000383101-mRNA-1"/>
    <property type="gene ID" value="DME_0000383101"/>
</dbReference>
<dbReference type="Pfam" id="PF24917">
    <property type="entry name" value="BLTP3A_B"/>
    <property type="match status" value="2"/>
</dbReference>
<evidence type="ECO:0000256" key="1">
    <source>
        <dbReference type="SAM" id="Phobius"/>
    </source>
</evidence>
<proteinExistence type="predicted"/>
<dbReference type="Proteomes" id="UP000038040">
    <property type="component" value="Unplaced"/>
</dbReference>
<accession>A0A0N4U9Q3</accession>
<sequence length="740" mass="84306">MSRKLFARNITADQISVQILSGHGELRDIELNEEVLELPAWLRINRATCNRISVKVPWTRLQSSPLQMFVDEIRVNVQLTSETPSQNVSNFLSGLTDSSYGFANRVVEGMSLYVNSMEVHFDSGVFGGSFMLSRLSVESRSPGWQAITNLRYSRIIDKALNQMLMFKQVTWQLLRIEASVRSDSSKRSNINAPLRLITSSGKSRISIKKSILDGAVIGGRIQVILDDILWIATLPQVRSAIAFYSHIMSVIKAAPKKIGQNLQQNEIKSAILTTQKVARKTSISKTFQNFDFDQTSFHFYFGKIDLHLCDDNSDSSNFPQDWNIESGALQVTLQRISIDFYPANLAVSDRLNWVRYNAQNQCSVWVRELLEIHYRTLCSLLVANVRNRFMRIWPQLLSQNCIIRIYDLIVQCVTDSNTKKDKLFNVFMSDRNSKASVPPTEPLVHLEFTSFYHPAIEMPSNVTHLLLGPFSFVFDQRTIRWILYVCNDIDKTLRIRYPLIPYGFFEVKILQSSEVLLDIQNMPKTNFRIDALMPKVIVPLSSSSKADNRLPRRVVVSMSAVTAVNNENFQDSSFFKSLSSSTIDFIDSLKVPCDKSSFRNFVVHLNQNSTDGSENEERLWIKTSPIWVDTDHGEFTLSTPLLSDVAFHAVINKSATQIRIALQPQHFLRVTLDHFQYLQISHFFASFSVFIDQLEADINFFSSNSMAYIPISVICLVGNIGLFLIPLNYGLREVTTNNSE</sequence>
<organism evidence="3 5">
    <name type="scientific">Dracunculus medinensis</name>
    <name type="common">Guinea worm</name>
    <dbReference type="NCBI Taxonomy" id="318479"/>
    <lineage>
        <taxon>Eukaryota</taxon>
        <taxon>Metazoa</taxon>
        <taxon>Ecdysozoa</taxon>
        <taxon>Nematoda</taxon>
        <taxon>Chromadorea</taxon>
        <taxon>Rhabditida</taxon>
        <taxon>Spirurina</taxon>
        <taxon>Dracunculoidea</taxon>
        <taxon>Dracunculidae</taxon>
        <taxon>Dracunculus</taxon>
    </lineage>
</organism>
<reference evidence="2 4" key="2">
    <citation type="submission" date="2018-11" db="EMBL/GenBank/DDBJ databases">
        <authorList>
            <consortium name="Pathogen Informatics"/>
        </authorList>
    </citation>
    <scope>NUCLEOTIDE SEQUENCE [LARGE SCALE GENOMIC DNA]</scope>
</reference>
<name>A0A0N4U9Q3_DRAME</name>
<dbReference type="STRING" id="318479.A0A0N4U9Q3"/>
<keyword evidence="4" id="KW-1185">Reference proteome</keyword>
<reference evidence="5" key="1">
    <citation type="submission" date="2017-02" db="UniProtKB">
        <authorList>
            <consortium name="WormBaseParasite"/>
        </authorList>
    </citation>
    <scope>IDENTIFICATION</scope>
</reference>
<evidence type="ECO:0000313" key="3">
    <source>
        <dbReference type="Proteomes" id="UP000038040"/>
    </source>
</evidence>
<dbReference type="PANTHER" id="PTHR22774">
    <property type="entry name" value="CHOREIN N-TERMINAL DOMAIN-CONTAINING PROTEIN"/>
    <property type="match status" value="1"/>
</dbReference>
<keyword evidence="1" id="KW-1133">Transmembrane helix</keyword>
<evidence type="ECO:0000313" key="5">
    <source>
        <dbReference type="WBParaSite" id="DME_0000383101-mRNA-1"/>
    </source>
</evidence>
<dbReference type="InterPro" id="IPR026728">
    <property type="entry name" value="BLTP3A/B"/>
</dbReference>
<evidence type="ECO:0000313" key="2">
    <source>
        <dbReference type="EMBL" id="VDN57863.1"/>
    </source>
</evidence>
<feature type="transmembrane region" description="Helical" evidence="1">
    <location>
        <begin position="707"/>
        <end position="731"/>
    </location>
</feature>
<keyword evidence="1" id="KW-0812">Transmembrane</keyword>
<protein>
    <submittedName>
        <fullName evidence="5">Chorein_N domain-containing protein</fullName>
    </submittedName>
</protein>
<keyword evidence="1" id="KW-0472">Membrane</keyword>
<dbReference type="AlphaFoldDB" id="A0A0N4U9Q3"/>
<gene>
    <name evidence="2" type="ORF">DME_LOCUS7836</name>
</gene>
<dbReference type="Proteomes" id="UP000274756">
    <property type="component" value="Unassembled WGS sequence"/>
</dbReference>
<dbReference type="EMBL" id="UYYG01001163">
    <property type="protein sequence ID" value="VDN57863.1"/>
    <property type="molecule type" value="Genomic_DNA"/>
</dbReference>
<evidence type="ECO:0000313" key="4">
    <source>
        <dbReference type="Proteomes" id="UP000274756"/>
    </source>
</evidence>
<dbReference type="OrthoDB" id="43807at2759"/>